<comment type="subcellular location">
    <subcellularLocation>
        <location evidence="1">Membrane</location>
        <topology evidence="1">Single-pass membrane protein</topology>
    </subcellularLocation>
</comment>
<keyword evidence="3 5" id="KW-1133">Transmembrane helix</keyword>
<evidence type="ECO:0000256" key="1">
    <source>
        <dbReference type="ARBA" id="ARBA00004167"/>
    </source>
</evidence>
<keyword evidence="4 5" id="KW-0472">Membrane</keyword>
<protein>
    <recommendedName>
        <fullName evidence="8">Translocation/assembly module TamB</fullName>
    </recommendedName>
</protein>
<dbReference type="EMBL" id="CP048744">
    <property type="protein sequence ID" value="QIQ41142.1"/>
    <property type="molecule type" value="Genomic_DNA"/>
</dbReference>
<accession>A0AAJ4GBC4</accession>
<evidence type="ECO:0000313" key="7">
    <source>
        <dbReference type="Proteomes" id="UP000502374"/>
    </source>
</evidence>
<sequence>MSVYQRYLSKSLIFFSSLLFLIVFLLESNCGFKFFFNITNYFFWGLKTEKISGNWRDFTLKNITFNFFHTSIKATSIHILIDPISLLKIHKVFKNIEIKNLIFSFNGNNFFFLEKKHFKKNILEKNIFFSNYIILKKIHFNKILFKSNNTYIHLSNVYSGFKLINNNFTILRTYVDSISLNLKKNNQNNLLNKKKFINKQEINNLLSCFLDHKKFALPINVNLMFMKCKKMKLFHYQFKNILFQGIINNQFTFKLKFNDFFKFNIFGKVLLNNLNHPIYLRLHIHRLLFPVKNRLILTSKNVNLILKGTIDNYDLSFKNIINISGMPSVFLNIFGSGNLTNISLNKIHVIPTWKNIQSNTLFHLKKESYTQYISKLTGNINISNNINRGVNNIEVSHFNLKANIIDKKMLILGSLYYNQMNNIKIPKMKFFLGKNTGFLEGSISKLINLHSSINANNLDYFIPNLKGAIITTLNIYGFYFSPVISGVVSGENLNWNNIIYLNSMKMLFNVNTKNNVTKNISLAIKNFNFLKCYLDYLNIKLYWNDIKQKFYFFIKNKNLNINLIINGKFDDQHQFWEGTFEQISISIFHKKWICNNNPIIFGLNKNIKKNTKNRIQNKYHIFSTINRVKKFLFSSIFNAAINFKTNLFFQTQFISNTNNKYSNIKTFLYSNNTILYKKIKNKIVSTKISSFKLLVNLKRNNLITRWVIYPLKNKDNKLFGLLNIYDIFYKQHIRGKYLLLNFPCSILNFFTSNATILQGICTGKIKFSGTLYQPHILADIHLNNFYIQSNQILKYIILFFYPSFNFIKYVKINQSVFIKQGDVLFQLYSNSKSNVVNAIEWNIFFNSNQVLFCIDPKIKLNLSSQLNLHYFLLKYDLIGYLKSFLFNFQINEKNFIF</sequence>
<evidence type="ECO:0000256" key="4">
    <source>
        <dbReference type="ARBA" id="ARBA00023136"/>
    </source>
</evidence>
<dbReference type="GO" id="GO:0009306">
    <property type="term" value="P:protein secretion"/>
    <property type="evidence" value="ECO:0007669"/>
    <property type="project" value="TreeGrafter"/>
</dbReference>
<dbReference type="PANTHER" id="PTHR36985:SF1">
    <property type="entry name" value="TRANSLOCATION AND ASSEMBLY MODULE SUBUNIT TAMB"/>
    <property type="match status" value="1"/>
</dbReference>
<dbReference type="Proteomes" id="UP000502374">
    <property type="component" value="Chromosome"/>
</dbReference>
<name>A0AAJ4GBC4_9GAMM</name>
<evidence type="ECO:0000256" key="2">
    <source>
        <dbReference type="ARBA" id="ARBA00022692"/>
    </source>
</evidence>
<proteinExistence type="predicted"/>
<evidence type="ECO:0000256" key="5">
    <source>
        <dbReference type="SAM" id="Phobius"/>
    </source>
</evidence>
<dbReference type="GO" id="GO:0097347">
    <property type="term" value="C:TAM protein secretion complex"/>
    <property type="evidence" value="ECO:0007669"/>
    <property type="project" value="TreeGrafter"/>
</dbReference>
<keyword evidence="2 5" id="KW-0812">Transmembrane</keyword>
<dbReference type="AlphaFoldDB" id="A0AAJ4GBC4"/>
<gene>
    <name evidence="6" type="ORF">G4B00_00435</name>
</gene>
<evidence type="ECO:0008006" key="8">
    <source>
        <dbReference type="Google" id="ProtNLM"/>
    </source>
</evidence>
<reference evidence="6 7" key="1">
    <citation type="submission" date="2020-02" db="EMBL/GenBank/DDBJ databases">
        <title>Parallel evolution in the integration of a co-obligate aphid symbiosis.</title>
        <authorList>
            <person name="Monnin D."/>
            <person name="Jackson R."/>
            <person name="Kiers E.T."/>
            <person name="Bunker M."/>
            <person name="Ellers J."/>
            <person name="Henry L.M."/>
        </authorList>
    </citation>
    <scope>NUCLEOTIDE SEQUENCE [LARGE SCALE GENOMIC DNA]</scope>
    <source>
        <strain evidence="6">AURT-53B</strain>
    </source>
</reference>
<evidence type="ECO:0000256" key="3">
    <source>
        <dbReference type="ARBA" id="ARBA00022989"/>
    </source>
</evidence>
<organism evidence="6 7">
    <name type="scientific">Buchnera aphidicola</name>
    <name type="common">Aphis urticata</name>
    <dbReference type="NCBI Taxonomy" id="2708353"/>
    <lineage>
        <taxon>Bacteria</taxon>
        <taxon>Pseudomonadati</taxon>
        <taxon>Pseudomonadota</taxon>
        <taxon>Gammaproteobacteria</taxon>
        <taxon>Enterobacterales</taxon>
        <taxon>Erwiniaceae</taxon>
        <taxon>Buchnera</taxon>
    </lineage>
</organism>
<dbReference type="PANTHER" id="PTHR36985">
    <property type="entry name" value="TRANSLOCATION AND ASSEMBLY MODULE SUBUNIT TAMB"/>
    <property type="match status" value="1"/>
</dbReference>
<evidence type="ECO:0000313" key="6">
    <source>
        <dbReference type="EMBL" id="QIQ41142.1"/>
    </source>
</evidence>
<dbReference type="GO" id="GO:0005886">
    <property type="term" value="C:plasma membrane"/>
    <property type="evidence" value="ECO:0007669"/>
    <property type="project" value="TreeGrafter"/>
</dbReference>
<feature type="transmembrane region" description="Helical" evidence="5">
    <location>
        <begin position="7"/>
        <end position="26"/>
    </location>
</feature>